<reference evidence="1 2" key="1">
    <citation type="journal article" date="2006" name="J. Bacteriol.">
        <title>Complete genome sequence of the dehalorespiring bacterium Desulfitobacterium hafniense Y51 and comparison with Dehalococcoides ethenogenes 195.</title>
        <authorList>
            <person name="Nonaka H."/>
            <person name="Keresztes G."/>
            <person name="Shinoda Y."/>
            <person name="Ikenaga Y."/>
            <person name="Abe M."/>
            <person name="Naito K."/>
            <person name="Inatomi K."/>
            <person name="Furukawa K."/>
            <person name="Inui M."/>
            <person name="Yukawa H."/>
        </authorList>
    </citation>
    <scope>NUCLEOTIDE SEQUENCE [LARGE SCALE GENOMIC DNA]</scope>
    <source>
        <strain evidence="1 2">Y51</strain>
    </source>
</reference>
<organism evidence="1 2">
    <name type="scientific">Desulfitobacterium hafniense (strain Y51)</name>
    <dbReference type="NCBI Taxonomy" id="138119"/>
    <lineage>
        <taxon>Bacteria</taxon>
        <taxon>Bacillati</taxon>
        <taxon>Bacillota</taxon>
        <taxon>Clostridia</taxon>
        <taxon>Eubacteriales</taxon>
        <taxon>Desulfitobacteriaceae</taxon>
        <taxon>Desulfitobacterium</taxon>
    </lineage>
</organism>
<proteinExistence type="predicted"/>
<gene>
    <name evidence="1" type="ordered locus">DSY3063</name>
</gene>
<dbReference type="eggNOG" id="COG0664">
    <property type="taxonomic scope" value="Bacteria"/>
</dbReference>
<name>Q24SZ0_DESHY</name>
<dbReference type="Gene3D" id="2.60.120.10">
    <property type="entry name" value="Jelly Rolls"/>
    <property type="match status" value="1"/>
</dbReference>
<dbReference type="AlphaFoldDB" id="Q24SZ0"/>
<dbReference type="SUPFAM" id="SSF51206">
    <property type="entry name" value="cAMP-binding domain-like"/>
    <property type="match status" value="1"/>
</dbReference>
<keyword evidence="2" id="KW-1185">Reference proteome</keyword>
<protein>
    <recommendedName>
        <fullName evidence="3">Crp/Fnr family transcriptional regulator</fullName>
    </recommendedName>
</protein>
<evidence type="ECO:0000313" key="1">
    <source>
        <dbReference type="EMBL" id="BAE84852.1"/>
    </source>
</evidence>
<evidence type="ECO:0008006" key="3">
    <source>
        <dbReference type="Google" id="ProtNLM"/>
    </source>
</evidence>
<evidence type="ECO:0000313" key="2">
    <source>
        <dbReference type="Proteomes" id="UP000001946"/>
    </source>
</evidence>
<dbReference type="InterPro" id="IPR014710">
    <property type="entry name" value="RmlC-like_jellyroll"/>
</dbReference>
<dbReference type="Proteomes" id="UP000001946">
    <property type="component" value="Chromosome"/>
</dbReference>
<dbReference type="InterPro" id="IPR018490">
    <property type="entry name" value="cNMP-bd_dom_sf"/>
</dbReference>
<dbReference type="STRING" id="138119.DSY3063"/>
<dbReference type="HOGENOM" id="CLU_1413142_0_0_9"/>
<sequence>MSRGRCMFMKECAGNPFCRSLRPKLREALCAKATLTYQKAKQTQMINSVNANFEIIVKGIEFSFTVLEDGSQEGIQLLKSGDILGTHLLFERLPFPVTHLLALTDVTRCNFPIYFIEDFFHDNRDFAQALMKNLTLDHAANLSNWVHMHSKNGPEKVAYVYKKLQKLDVDMNSITQEDLALIAGVSRITVARSMKDIYRK</sequence>
<dbReference type="EMBL" id="AP008230">
    <property type="protein sequence ID" value="BAE84852.1"/>
    <property type="molecule type" value="Genomic_DNA"/>
</dbReference>
<accession>Q24SZ0</accession>
<dbReference type="KEGG" id="dsy:DSY3063"/>